<evidence type="ECO:0000313" key="2">
    <source>
        <dbReference type="EMBL" id="MBB5964117.1"/>
    </source>
</evidence>
<evidence type="ECO:0000313" key="3">
    <source>
        <dbReference type="Proteomes" id="UP000562352"/>
    </source>
</evidence>
<dbReference type="Pfam" id="PF01636">
    <property type="entry name" value="APH"/>
    <property type="match status" value="1"/>
</dbReference>
<dbReference type="RefSeq" id="WP_184942706.1">
    <property type="nucleotide sequence ID" value="NZ_BAAAWZ010000001.1"/>
</dbReference>
<gene>
    <name evidence="2" type="ORF">FHS22_003400</name>
</gene>
<keyword evidence="2" id="KW-0808">Transferase</keyword>
<accession>A0A841D6L6</accession>
<dbReference type="Gene3D" id="3.90.1200.10">
    <property type="match status" value="1"/>
</dbReference>
<protein>
    <submittedName>
        <fullName evidence="2">Aminoglycoside phosphotransferase (APT) family kinase protein</fullName>
    </submittedName>
</protein>
<keyword evidence="2" id="KW-0418">Kinase</keyword>
<dbReference type="AlphaFoldDB" id="A0A841D6L6"/>
<evidence type="ECO:0000259" key="1">
    <source>
        <dbReference type="Pfam" id="PF01636"/>
    </source>
</evidence>
<organism evidence="2 3">
    <name type="scientific">Planomonospora venezuelensis</name>
    <dbReference type="NCBI Taxonomy" id="1999"/>
    <lineage>
        <taxon>Bacteria</taxon>
        <taxon>Bacillati</taxon>
        <taxon>Actinomycetota</taxon>
        <taxon>Actinomycetes</taxon>
        <taxon>Streptosporangiales</taxon>
        <taxon>Streptosporangiaceae</taxon>
        <taxon>Planomonospora</taxon>
    </lineage>
</organism>
<dbReference type="Proteomes" id="UP000562352">
    <property type="component" value="Unassembled WGS sequence"/>
</dbReference>
<name>A0A841D6L6_PLAVE</name>
<proteinExistence type="predicted"/>
<reference evidence="2 3" key="1">
    <citation type="submission" date="2020-08" db="EMBL/GenBank/DDBJ databases">
        <title>Genomic Encyclopedia of Type Strains, Phase III (KMG-III): the genomes of soil and plant-associated and newly described type strains.</title>
        <authorList>
            <person name="Whitman W."/>
        </authorList>
    </citation>
    <scope>NUCLEOTIDE SEQUENCE [LARGE SCALE GENOMIC DNA]</scope>
    <source>
        <strain evidence="2 3">CECT 3303</strain>
    </source>
</reference>
<comment type="caution">
    <text evidence="2">The sequence shown here is derived from an EMBL/GenBank/DDBJ whole genome shotgun (WGS) entry which is preliminary data.</text>
</comment>
<dbReference type="SUPFAM" id="SSF56112">
    <property type="entry name" value="Protein kinase-like (PK-like)"/>
    <property type="match status" value="1"/>
</dbReference>
<feature type="domain" description="Aminoglycoside phosphotransferase" evidence="1">
    <location>
        <begin position="87"/>
        <end position="244"/>
    </location>
</feature>
<dbReference type="EMBL" id="JACHJJ010000010">
    <property type="protein sequence ID" value="MBB5964117.1"/>
    <property type="molecule type" value="Genomic_DNA"/>
</dbReference>
<sequence length="310" mass="33106">MSESEELISEMGRIGLRYGDAPPEVLPTRPDVVIVRAGSVVVKAHAPGTDREPLVRRMRAVRHPVLRGILLDPVTEEVTEVCGRLVTVWPTGVPVDHDDPDSAPWEASARLLARLHAVPAGALPPLPAAGGPARVGKTVARLDGGTAAGRVVLRAFDSLAAFLPGPGGAPGPDARDGADLLAHGDWHMGQMVRLHGEWIILDTDDLGVGDPAWDLSRPAAWFAAGLLEPQVWHRFLDAYRAEGGCAVPPHGEPWERLEVPAQAMTVQLAAAAVAAAGREGRELDEVEQVLVDTCQRIVQFRRACHSVPTQ</sequence>
<dbReference type="GO" id="GO:0016301">
    <property type="term" value="F:kinase activity"/>
    <property type="evidence" value="ECO:0007669"/>
    <property type="project" value="UniProtKB-KW"/>
</dbReference>
<dbReference type="InterPro" id="IPR011009">
    <property type="entry name" value="Kinase-like_dom_sf"/>
</dbReference>
<dbReference type="InterPro" id="IPR002575">
    <property type="entry name" value="Aminoglycoside_PTrfase"/>
</dbReference>
<keyword evidence="3" id="KW-1185">Reference proteome</keyword>